<feature type="region of interest" description="Disordered" evidence="1">
    <location>
        <begin position="1"/>
        <end position="20"/>
    </location>
</feature>
<evidence type="ECO:0000256" key="1">
    <source>
        <dbReference type="SAM" id="MobiDB-lite"/>
    </source>
</evidence>
<feature type="non-terminal residue" evidence="2">
    <location>
        <position position="1"/>
    </location>
</feature>
<reference evidence="2" key="1">
    <citation type="submission" date="2008-12" db="EMBL/GenBank/DDBJ databases">
        <authorList>
            <person name="Zhang H."/>
            <person name="Lin S."/>
        </authorList>
    </citation>
    <scope>NUCLEOTIDE SEQUENCE</scope>
    <source>
        <strain evidence="2">CCMP1831</strain>
    </source>
</reference>
<organism evidence="2">
    <name type="scientific">Pfiesteria piscicida</name>
    <name type="common">Phantom dinoflagellate</name>
    <dbReference type="NCBI Taxonomy" id="71001"/>
    <lineage>
        <taxon>Eukaryota</taxon>
        <taxon>Sar</taxon>
        <taxon>Alveolata</taxon>
        <taxon>Dinophyceae</taxon>
        <taxon>Peridiniales</taxon>
        <taxon>Pfiesteriaceae</taxon>
        <taxon>Pfiesteria</taxon>
    </lineage>
</organism>
<protein>
    <submittedName>
        <fullName evidence="2">Uncharacterized protein</fullName>
    </submittedName>
</protein>
<reference evidence="2" key="2">
    <citation type="book" date="2010" name="PROCEEDINGS OF 13TH INTERNATIONAL CONFERENCE ON HARMFUL ALGAE" publisher="International Society For The Study of Harmful Algae" city="Hong Kong, China">
        <title>Dinoflagellate meta-transcriptomics enabled by spliced leader.</title>
        <editorList>
            <person name="Unknown A."/>
        </editorList>
        <authorList>
            <person name="Lin S."/>
            <person name="Zhang H."/>
        </authorList>
    </citation>
    <scope>NUCLEOTIDE SEQUENCE</scope>
    <source>
        <strain evidence="2">CCMP1831</strain>
    </source>
</reference>
<accession>E8Z692</accession>
<dbReference type="AlphaFoldDB" id="E8Z692"/>
<sequence length="70" mass="7707">QLRTAPPHVQRAVLNRGDLRSARNPSSALLARLRDARVAPEGYPMGMMPPPMGYPMYPPPMGYPPPGYGY</sequence>
<evidence type="ECO:0000313" key="2">
    <source>
        <dbReference type="EMBL" id="ACU44972.1"/>
    </source>
</evidence>
<proteinExistence type="evidence at transcript level"/>
<feature type="non-terminal residue" evidence="2">
    <location>
        <position position="70"/>
    </location>
</feature>
<dbReference type="EMBL" id="FJ599919">
    <property type="protein sequence ID" value="ACU44972.1"/>
    <property type="molecule type" value="mRNA"/>
</dbReference>
<name>E8Z692_PFIPI</name>